<evidence type="ECO:0000256" key="3">
    <source>
        <dbReference type="ARBA" id="ARBA00022801"/>
    </source>
</evidence>
<dbReference type="GO" id="GO:0003676">
    <property type="term" value="F:nucleic acid binding"/>
    <property type="evidence" value="ECO:0007669"/>
    <property type="project" value="InterPro"/>
</dbReference>
<reference evidence="14 15" key="1">
    <citation type="submission" date="2016-07" db="EMBL/GenBank/DDBJ databases">
        <title>Pervasive Adenine N6-methylation of Active Genes in Fungi.</title>
        <authorList>
            <consortium name="DOE Joint Genome Institute"/>
            <person name="Mondo S.J."/>
            <person name="Dannebaum R.O."/>
            <person name="Kuo R.C."/>
            <person name="Labutti K."/>
            <person name="Haridas S."/>
            <person name="Kuo A."/>
            <person name="Salamov A."/>
            <person name="Ahrendt S.R."/>
            <person name="Lipzen A."/>
            <person name="Sullivan W."/>
            <person name="Andreopoulos W.B."/>
            <person name="Clum A."/>
            <person name="Lindquist E."/>
            <person name="Daum C."/>
            <person name="Ramamoorthy G.K."/>
            <person name="Gryganskyi A."/>
            <person name="Culley D."/>
            <person name="Magnuson J.K."/>
            <person name="James T.Y."/>
            <person name="O'Malley M.A."/>
            <person name="Stajich J.E."/>
            <person name="Spatafora J.W."/>
            <person name="Visel A."/>
            <person name="Grigoriev I.V."/>
        </authorList>
    </citation>
    <scope>NUCLEOTIDE SEQUENCE [LARGE SCALE GENOMIC DNA]</scope>
    <source>
        <strain evidence="14 15">CBS 129021</strain>
    </source>
</reference>
<dbReference type="PANTHER" id="PTHR47835:SF3">
    <property type="entry name" value="HELICASE FOR MEIOSIS 1"/>
    <property type="match status" value="1"/>
</dbReference>
<keyword evidence="7" id="KW-0469">Meiosis</keyword>
<feature type="domain" description="Helicase ATP-binding" evidence="12">
    <location>
        <begin position="69"/>
        <end position="243"/>
    </location>
</feature>
<evidence type="ECO:0000313" key="14">
    <source>
        <dbReference type="EMBL" id="ORY61529.1"/>
    </source>
</evidence>
<evidence type="ECO:0000256" key="4">
    <source>
        <dbReference type="ARBA" id="ARBA00022806"/>
    </source>
</evidence>
<dbReference type="SUPFAM" id="SSF158702">
    <property type="entry name" value="Sec63 N-terminal domain-like"/>
    <property type="match status" value="1"/>
</dbReference>
<dbReference type="InterPro" id="IPR036388">
    <property type="entry name" value="WH-like_DNA-bd_sf"/>
</dbReference>
<comment type="catalytic activity">
    <reaction evidence="10">
        <text>ATP + H2O = ADP + phosphate + H(+)</text>
        <dbReference type="Rhea" id="RHEA:13065"/>
        <dbReference type="ChEBI" id="CHEBI:15377"/>
        <dbReference type="ChEBI" id="CHEBI:15378"/>
        <dbReference type="ChEBI" id="CHEBI:30616"/>
        <dbReference type="ChEBI" id="CHEBI:43474"/>
        <dbReference type="ChEBI" id="CHEBI:456216"/>
        <dbReference type="EC" id="5.6.2.4"/>
    </reaction>
</comment>
<dbReference type="EC" id="5.6.2.4" evidence="9"/>
<dbReference type="EMBL" id="MCFJ01000010">
    <property type="protein sequence ID" value="ORY61529.1"/>
    <property type="molecule type" value="Genomic_DNA"/>
</dbReference>
<dbReference type="Gene3D" id="1.10.3380.10">
    <property type="entry name" value="Sec63 N-terminal domain-like domain"/>
    <property type="match status" value="2"/>
</dbReference>
<dbReference type="Pfam" id="PF02889">
    <property type="entry name" value="Sec63"/>
    <property type="match status" value="1"/>
</dbReference>
<evidence type="ECO:0000259" key="12">
    <source>
        <dbReference type="PROSITE" id="PS51192"/>
    </source>
</evidence>
<dbReference type="STRING" id="1141098.A0A1Y2DQS2"/>
<dbReference type="CDD" id="cd18795">
    <property type="entry name" value="SF2_C_Ski2"/>
    <property type="match status" value="1"/>
</dbReference>
<dbReference type="InParanoid" id="A0A1Y2DQS2"/>
<dbReference type="FunCoup" id="A0A1Y2DQS2">
    <property type="interactions" value="387"/>
</dbReference>
<dbReference type="OrthoDB" id="5575at2759"/>
<feature type="non-terminal residue" evidence="14">
    <location>
        <position position="1061"/>
    </location>
</feature>
<dbReference type="SUPFAM" id="SSF52540">
    <property type="entry name" value="P-loop containing nucleoside triphosphate hydrolases"/>
    <property type="match status" value="1"/>
</dbReference>
<evidence type="ECO:0000259" key="13">
    <source>
        <dbReference type="PROSITE" id="PS51194"/>
    </source>
</evidence>
<dbReference type="SMART" id="SM00487">
    <property type="entry name" value="DEXDc"/>
    <property type="match status" value="1"/>
</dbReference>
<sequence length="1061" mass="118119">GGSSPSARLSLQRERARASIRLDLDHAPEEVTPRVNDTDLVNPRKALPDKCRTIFPYELFNVVQSKCFPHVYGSDDNVVVSAPTGSGKTAILELAICRLITTHSGMDYKIVYQAPTKSLCSERARDWEKKFSHMNLQCVELTGDTSHAETKRVGSASIIVTTPEKWDSVTRKWSDHHKLLKMVRLILIDEVHILKDARGATLEAVVSRMKTSGADVRFVALSATVPNIRDIAAWLGRSHSNTQESAHWESFGEDLRPVKLRKFVYGYKSGGNEFMFDSSLDARLQKLLRKHAEGKPTMVFCFTRKSCEQTARKLAEWWAESKAEEKAWPAPTGRIPVISKDLLELVRFGVAFHHAGLDPQDRAAVETNFLNGQLHVICCTSTLAVGVNLPCHTVVLKGTVAYTDDGLQEYSDLEVMQMLGRAGRPQFDRSAVAIIMTRHENIERYDKMISGEEVLESTLHLNLVEHLNSEIGLGTIKDLKAAKKWISGTFLSVRMRKAPGHYEEHGGQAAVTPDERIQQWCERDIQLLQDYGLITKGDRFKCTEYGNAMSRYMVQFDTMKQLLSIPRSPSMEQLVLYPIHGPLTDTWHKVSIMAQVHLGALALPNDKENSVLKRDIAIENNLIFDRMNRLVRCFIDCKVFDGDAIGTRVGLELARAIAAGSWDGQPSQLLQIPGIGPAGLRKLVASGVRSVYGFIDMGSEGIERVMSRNPPYGRNLLTKHLNGFPRLTMNAEIIGPLGADKRNNTVSVALKVRLGYSNRTTPLWRSKSPAVTLLVGTTDGNLANFWRNNIKSVANGLDLTFPVILNRPDESLTCYYSCEEVVGTQVTQTLKPNLPASVLVETQNSQQRHNPQSRQLPVLDEDLDDDGLADEDMLDVVNDYEDFPNIKDILEDDEFDYPRKTASQTATPQVPPLGIASPRVTSVQVPYSQVIPSQMANGKWTCNHHCRDGGLTKSGKQCSHRCCHEGLDRPSRPKKRKPDAEGHKVAPTSASSRIPTGENSRIHASASRRNSHGDHPTNTPPTRDVFKGAKRPKLKDQSTCYDQDGVECIDLSVSTDEESDI</sequence>
<keyword evidence="2" id="KW-0547">Nucleotide-binding</keyword>
<dbReference type="Proteomes" id="UP000193689">
    <property type="component" value="Unassembled WGS sequence"/>
</dbReference>
<feature type="region of interest" description="Disordered" evidence="11">
    <location>
        <begin position="952"/>
        <end position="1039"/>
    </location>
</feature>
<dbReference type="InterPro" id="IPR057842">
    <property type="entry name" value="WH_MER3"/>
</dbReference>
<dbReference type="SMART" id="SM00490">
    <property type="entry name" value="HELICc"/>
    <property type="match status" value="1"/>
</dbReference>
<dbReference type="Pfam" id="PF00271">
    <property type="entry name" value="Helicase_C"/>
    <property type="match status" value="1"/>
</dbReference>
<dbReference type="GeneID" id="63770922"/>
<keyword evidence="3" id="KW-0378">Hydrolase</keyword>
<dbReference type="InterPro" id="IPR001650">
    <property type="entry name" value="Helicase_C-like"/>
</dbReference>
<dbReference type="InterPro" id="IPR052247">
    <property type="entry name" value="Meiotic_Crossover_Helicase"/>
</dbReference>
<comment type="catalytic activity">
    <reaction evidence="8">
        <text>Couples ATP hydrolysis with the unwinding of duplex DNA by translocating in the 3'-5' direction.</text>
        <dbReference type="EC" id="5.6.2.4"/>
    </reaction>
</comment>
<dbReference type="GO" id="GO:0051321">
    <property type="term" value="P:meiotic cell cycle"/>
    <property type="evidence" value="ECO:0007669"/>
    <property type="project" value="UniProtKB-KW"/>
</dbReference>
<evidence type="ECO:0000256" key="9">
    <source>
        <dbReference type="ARBA" id="ARBA00034808"/>
    </source>
</evidence>
<dbReference type="PANTHER" id="PTHR47835">
    <property type="entry name" value="HFM1, ATP DEPENDENT DNA HELICASE HOMOLOG"/>
    <property type="match status" value="1"/>
</dbReference>
<dbReference type="GO" id="GO:0005524">
    <property type="term" value="F:ATP binding"/>
    <property type="evidence" value="ECO:0007669"/>
    <property type="project" value="UniProtKB-KW"/>
</dbReference>
<dbReference type="InterPro" id="IPR014001">
    <property type="entry name" value="Helicase_ATP-bd"/>
</dbReference>
<dbReference type="AlphaFoldDB" id="A0A1Y2DQS2"/>
<accession>A0A1Y2DQS2</accession>
<evidence type="ECO:0000256" key="2">
    <source>
        <dbReference type="ARBA" id="ARBA00022741"/>
    </source>
</evidence>
<dbReference type="InterPro" id="IPR004179">
    <property type="entry name" value="Sec63-dom"/>
</dbReference>
<dbReference type="PROSITE" id="PS51192">
    <property type="entry name" value="HELICASE_ATP_BIND_1"/>
    <property type="match status" value="1"/>
</dbReference>
<evidence type="ECO:0000256" key="8">
    <source>
        <dbReference type="ARBA" id="ARBA00034617"/>
    </source>
</evidence>
<evidence type="ECO:0000313" key="15">
    <source>
        <dbReference type="Proteomes" id="UP000193689"/>
    </source>
</evidence>
<feature type="non-terminal residue" evidence="14">
    <location>
        <position position="1"/>
    </location>
</feature>
<keyword evidence="5" id="KW-0067">ATP-binding</keyword>
<comment type="caution">
    <text evidence="14">The sequence shown here is derived from an EMBL/GenBank/DDBJ whole genome shotgun (WGS) entry which is preliminary data.</text>
</comment>
<comment type="similarity">
    <text evidence="1">Belongs to the helicase family. SKI2 subfamily.</text>
</comment>
<dbReference type="InterPro" id="IPR011545">
    <property type="entry name" value="DEAD/DEAH_box_helicase_dom"/>
</dbReference>
<feature type="compositionally biased region" description="Polar residues" evidence="11">
    <location>
        <begin position="988"/>
        <end position="999"/>
    </location>
</feature>
<feature type="domain" description="Helicase C-terminal" evidence="13">
    <location>
        <begin position="283"/>
        <end position="471"/>
    </location>
</feature>
<dbReference type="Gene3D" id="3.40.50.300">
    <property type="entry name" value="P-loop containing nucleotide triphosphate hydrolases"/>
    <property type="match status" value="2"/>
</dbReference>
<dbReference type="Pfam" id="PF00270">
    <property type="entry name" value="DEAD"/>
    <property type="match status" value="1"/>
</dbReference>
<evidence type="ECO:0000256" key="1">
    <source>
        <dbReference type="ARBA" id="ARBA00010140"/>
    </source>
</evidence>
<dbReference type="PROSITE" id="PS51194">
    <property type="entry name" value="HELICASE_CTER"/>
    <property type="match status" value="1"/>
</dbReference>
<name>A0A1Y2DQS2_9PEZI</name>
<protein>
    <recommendedName>
        <fullName evidence="9">DNA 3'-5' helicase</fullName>
        <ecNumber evidence="9">5.6.2.4</ecNumber>
    </recommendedName>
</protein>
<dbReference type="RefSeq" id="XP_040713606.1">
    <property type="nucleotide sequence ID" value="XM_040854710.1"/>
</dbReference>
<dbReference type="InterPro" id="IPR036390">
    <property type="entry name" value="WH_DNA-bd_sf"/>
</dbReference>
<keyword evidence="15" id="KW-1185">Reference proteome</keyword>
<evidence type="ECO:0000256" key="10">
    <source>
        <dbReference type="ARBA" id="ARBA00048988"/>
    </source>
</evidence>
<keyword evidence="6" id="KW-0413">Isomerase</keyword>
<evidence type="ECO:0000256" key="6">
    <source>
        <dbReference type="ARBA" id="ARBA00023235"/>
    </source>
</evidence>
<dbReference type="Gene3D" id="1.10.10.10">
    <property type="entry name" value="Winged helix-like DNA-binding domain superfamily/Winged helix DNA-binding domain"/>
    <property type="match status" value="1"/>
</dbReference>
<organism evidence="14 15">
    <name type="scientific">Pseudomassariella vexata</name>
    <dbReference type="NCBI Taxonomy" id="1141098"/>
    <lineage>
        <taxon>Eukaryota</taxon>
        <taxon>Fungi</taxon>
        <taxon>Dikarya</taxon>
        <taxon>Ascomycota</taxon>
        <taxon>Pezizomycotina</taxon>
        <taxon>Sordariomycetes</taxon>
        <taxon>Xylariomycetidae</taxon>
        <taxon>Amphisphaeriales</taxon>
        <taxon>Pseudomassariaceae</taxon>
        <taxon>Pseudomassariella</taxon>
    </lineage>
</organism>
<gene>
    <name evidence="14" type="ORF">BCR38DRAFT_316781</name>
</gene>
<dbReference type="InterPro" id="IPR027417">
    <property type="entry name" value="P-loop_NTPase"/>
</dbReference>
<evidence type="ECO:0000256" key="11">
    <source>
        <dbReference type="SAM" id="MobiDB-lite"/>
    </source>
</evidence>
<evidence type="ECO:0000256" key="7">
    <source>
        <dbReference type="ARBA" id="ARBA00023254"/>
    </source>
</evidence>
<keyword evidence="4" id="KW-0347">Helicase</keyword>
<dbReference type="SMART" id="SM00973">
    <property type="entry name" value="Sec63"/>
    <property type="match status" value="1"/>
</dbReference>
<dbReference type="Pfam" id="PF23445">
    <property type="entry name" value="WHD_SNRNP200"/>
    <property type="match status" value="1"/>
</dbReference>
<dbReference type="GO" id="GO:0043138">
    <property type="term" value="F:3'-5' DNA helicase activity"/>
    <property type="evidence" value="ECO:0007669"/>
    <property type="project" value="UniProtKB-EC"/>
</dbReference>
<proteinExistence type="inferred from homology"/>
<dbReference type="SUPFAM" id="SSF46785">
    <property type="entry name" value="Winged helix' DNA-binding domain"/>
    <property type="match status" value="1"/>
</dbReference>
<evidence type="ECO:0000256" key="5">
    <source>
        <dbReference type="ARBA" id="ARBA00022840"/>
    </source>
</evidence>
<dbReference type="GO" id="GO:0016787">
    <property type="term" value="F:hydrolase activity"/>
    <property type="evidence" value="ECO:0007669"/>
    <property type="project" value="UniProtKB-KW"/>
</dbReference>
<feature type="compositionally biased region" description="Basic and acidic residues" evidence="11">
    <location>
        <begin position="962"/>
        <end position="971"/>
    </location>
</feature>